<protein>
    <recommendedName>
        <fullName evidence="1">DUF7691 domain-containing protein</fullName>
    </recommendedName>
</protein>
<sequence>MGSVAQPFAVDLESVRKVLGSNDVAFIEKVKKAKRYDTYADQSEDVDFDELLEDLIVRYIKPENRRPLDGVVGVVKGKTASGLRRKYAHEYGYALLVICDALGTYLSPQGDIFYAGKVWKEANALFKSKGMKLDLDRMWKTEKLFDIPDIEDFPAISHYTKDEVSYLLTELNKIGIDEKKANHESDDFSPLQQLLKAFRDGLQICKDKNVEWVSFLH</sequence>
<organism evidence="2 3">
    <name type="scientific">Chryseolinea lacunae</name>
    <dbReference type="NCBI Taxonomy" id="2801331"/>
    <lineage>
        <taxon>Bacteria</taxon>
        <taxon>Pseudomonadati</taxon>
        <taxon>Bacteroidota</taxon>
        <taxon>Cytophagia</taxon>
        <taxon>Cytophagales</taxon>
        <taxon>Fulvivirgaceae</taxon>
        <taxon>Chryseolinea</taxon>
    </lineage>
</organism>
<evidence type="ECO:0000313" key="2">
    <source>
        <dbReference type="EMBL" id="MBL0745648.1"/>
    </source>
</evidence>
<accession>A0ABS1L2H7</accession>
<gene>
    <name evidence="2" type="ORF">JI741_30730</name>
</gene>
<dbReference type="InterPro" id="IPR056108">
    <property type="entry name" value="DUF7691"/>
</dbReference>
<reference evidence="2 3" key="1">
    <citation type="submission" date="2021-01" db="EMBL/GenBank/DDBJ databases">
        <title>Chryseolinea sp. Jin1 Genome sequencing and assembly.</title>
        <authorList>
            <person name="Kim I."/>
        </authorList>
    </citation>
    <scope>NUCLEOTIDE SEQUENCE [LARGE SCALE GENOMIC DNA]</scope>
    <source>
        <strain evidence="2 3">Jin1</strain>
    </source>
</reference>
<evidence type="ECO:0000313" key="3">
    <source>
        <dbReference type="Proteomes" id="UP000613030"/>
    </source>
</evidence>
<dbReference type="EMBL" id="JAERRB010000018">
    <property type="protein sequence ID" value="MBL0745648.1"/>
    <property type="molecule type" value="Genomic_DNA"/>
</dbReference>
<proteinExistence type="predicted"/>
<dbReference type="Proteomes" id="UP000613030">
    <property type="component" value="Unassembled WGS sequence"/>
</dbReference>
<comment type="caution">
    <text evidence="2">The sequence shown here is derived from an EMBL/GenBank/DDBJ whole genome shotgun (WGS) entry which is preliminary data.</text>
</comment>
<dbReference type="RefSeq" id="WP_202016189.1">
    <property type="nucleotide sequence ID" value="NZ_JAERRB010000018.1"/>
</dbReference>
<name>A0ABS1L2H7_9BACT</name>
<dbReference type="Pfam" id="PF24740">
    <property type="entry name" value="DUF7691"/>
    <property type="match status" value="1"/>
</dbReference>
<keyword evidence="3" id="KW-1185">Reference proteome</keyword>
<evidence type="ECO:0000259" key="1">
    <source>
        <dbReference type="Pfam" id="PF24740"/>
    </source>
</evidence>
<feature type="domain" description="DUF7691" evidence="1">
    <location>
        <begin position="1"/>
        <end position="217"/>
    </location>
</feature>